<gene>
    <name evidence="2" type="ORF">AU255_06095</name>
</gene>
<feature type="region of interest" description="Disordered" evidence="1">
    <location>
        <begin position="1"/>
        <end position="20"/>
    </location>
</feature>
<feature type="compositionally biased region" description="Polar residues" evidence="1">
    <location>
        <begin position="1"/>
        <end position="10"/>
    </location>
</feature>
<name>A0A1V8M7C5_9GAMM</name>
<dbReference type="AlphaFoldDB" id="A0A1V8M7C5"/>
<evidence type="ECO:0000256" key="1">
    <source>
        <dbReference type="SAM" id="MobiDB-lite"/>
    </source>
</evidence>
<evidence type="ECO:0000313" key="2">
    <source>
        <dbReference type="EMBL" id="OQK17447.1"/>
    </source>
</evidence>
<reference evidence="2 3" key="1">
    <citation type="submission" date="2015-12" db="EMBL/GenBank/DDBJ databases">
        <authorList>
            <person name="Shamseldin A."/>
            <person name="Moawad H."/>
            <person name="Abd El-Rahim W.M."/>
            <person name="Sadowsky M.J."/>
        </authorList>
    </citation>
    <scope>NUCLEOTIDE SEQUENCE [LARGE SCALE GENOMIC DNA]</scope>
    <source>
        <strain evidence="2 3">WF1</strain>
    </source>
</reference>
<keyword evidence="3" id="KW-1185">Reference proteome</keyword>
<feature type="compositionally biased region" description="Polar residues" evidence="1">
    <location>
        <begin position="101"/>
        <end position="119"/>
    </location>
</feature>
<sequence length="268" mass="29033">MSNEVINQAPSVERAKELEQQAKEGLNQLKAGQDKAIIACHKMRDTKAYSALGFDSYYAWGESTLNLKKSRLNELALAGEVQQELLTGVAATVKLPDTPDSFGNPNTSENNAPDITFTDSESEEEVNQKKASDSLSHQPVKPVFSSSDLSDISTPQLVALAKAPKGERLAVLDKAAVEAKAEDKPITTSTIKEAVKALAKPVELSIDEQAAAIKKHHISAMGKASKLGETLRGLDTTHISSEEVISWKAYLDDVKESIQVLEKELGYE</sequence>
<dbReference type="EMBL" id="LPUF01000001">
    <property type="protein sequence ID" value="OQK17447.1"/>
    <property type="molecule type" value="Genomic_DNA"/>
</dbReference>
<accession>A0A1V8M7C5</accession>
<dbReference type="Proteomes" id="UP000191980">
    <property type="component" value="Unassembled WGS sequence"/>
</dbReference>
<organism evidence="2 3">
    <name type="scientific">Methyloprofundus sedimenti</name>
    <dbReference type="NCBI Taxonomy" id="1420851"/>
    <lineage>
        <taxon>Bacteria</taxon>
        <taxon>Pseudomonadati</taxon>
        <taxon>Pseudomonadota</taxon>
        <taxon>Gammaproteobacteria</taxon>
        <taxon>Methylococcales</taxon>
        <taxon>Methylococcaceae</taxon>
        <taxon>Methyloprofundus</taxon>
    </lineage>
</organism>
<comment type="caution">
    <text evidence="2">The sequence shown here is derived from an EMBL/GenBank/DDBJ whole genome shotgun (WGS) entry which is preliminary data.</text>
</comment>
<protein>
    <submittedName>
        <fullName evidence="2">Uncharacterized protein</fullName>
    </submittedName>
</protein>
<evidence type="ECO:0000313" key="3">
    <source>
        <dbReference type="Proteomes" id="UP000191980"/>
    </source>
</evidence>
<dbReference type="RefSeq" id="WP_080522057.1">
    <property type="nucleotide sequence ID" value="NZ_LPUF01000001.1"/>
</dbReference>
<feature type="region of interest" description="Disordered" evidence="1">
    <location>
        <begin position="96"/>
        <end position="149"/>
    </location>
</feature>
<proteinExistence type="predicted"/>
<dbReference type="OrthoDB" id="9821612at2"/>